<dbReference type="Proteomes" id="UP000887013">
    <property type="component" value="Unassembled WGS sequence"/>
</dbReference>
<keyword evidence="2" id="KW-1185">Reference proteome</keyword>
<name>A0A8X6TV07_NEPPI</name>
<accession>A0A8X6TV07</accession>
<comment type="caution">
    <text evidence="1">The sequence shown here is derived from an EMBL/GenBank/DDBJ whole genome shotgun (WGS) entry which is preliminary data.</text>
</comment>
<sequence length="76" mass="8910">MQPHFSTDRLHEKRLATTIRGSLKNCQPHRKGVLDLEAWKRVFSELRSVEACLRYQRLDGYLSWSAHEIKDALSTK</sequence>
<evidence type="ECO:0000313" key="2">
    <source>
        <dbReference type="Proteomes" id="UP000887013"/>
    </source>
</evidence>
<dbReference type="AlphaFoldDB" id="A0A8X6TV07"/>
<evidence type="ECO:0000313" key="1">
    <source>
        <dbReference type="EMBL" id="GFT49183.1"/>
    </source>
</evidence>
<proteinExistence type="predicted"/>
<reference evidence="1" key="1">
    <citation type="submission" date="2020-08" db="EMBL/GenBank/DDBJ databases">
        <title>Multicomponent nature underlies the extraordinary mechanical properties of spider dragline silk.</title>
        <authorList>
            <person name="Kono N."/>
            <person name="Nakamura H."/>
            <person name="Mori M."/>
            <person name="Yoshida Y."/>
            <person name="Ohtoshi R."/>
            <person name="Malay A.D."/>
            <person name="Moran D.A.P."/>
            <person name="Tomita M."/>
            <person name="Numata K."/>
            <person name="Arakawa K."/>
        </authorList>
    </citation>
    <scope>NUCLEOTIDE SEQUENCE</scope>
</reference>
<organism evidence="1 2">
    <name type="scientific">Nephila pilipes</name>
    <name type="common">Giant wood spider</name>
    <name type="synonym">Nephila maculata</name>
    <dbReference type="NCBI Taxonomy" id="299642"/>
    <lineage>
        <taxon>Eukaryota</taxon>
        <taxon>Metazoa</taxon>
        <taxon>Ecdysozoa</taxon>
        <taxon>Arthropoda</taxon>
        <taxon>Chelicerata</taxon>
        <taxon>Arachnida</taxon>
        <taxon>Araneae</taxon>
        <taxon>Araneomorphae</taxon>
        <taxon>Entelegynae</taxon>
        <taxon>Araneoidea</taxon>
        <taxon>Nephilidae</taxon>
        <taxon>Nephila</taxon>
    </lineage>
</organism>
<protein>
    <submittedName>
        <fullName evidence="1">Uncharacterized protein</fullName>
    </submittedName>
</protein>
<dbReference type="EMBL" id="BMAW01111696">
    <property type="protein sequence ID" value="GFT49183.1"/>
    <property type="molecule type" value="Genomic_DNA"/>
</dbReference>
<gene>
    <name evidence="1" type="ORF">NPIL_364541</name>
</gene>